<keyword evidence="3" id="KW-1185">Reference proteome</keyword>
<gene>
    <name evidence="2" type="ORF">AAFF_G00282210</name>
</gene>
<accession>A0AAD7T9Q0</accession>
<dbReference type="AlphaFoldDB" id="A0AAD7T9Q0"/>
<reference evidence="2" key="1">
    <citation type="journal article" date="2023" name="Science">
        <title>Genome structures resolve the early diversification of teleost fishes.</title>
        <authorList>
            <person name="Parey E."/>
            <person name="Louis A."/>
            <person name="Montfort J."/>
            <person name="Bouchez O."/>
            <person name="Roques C."/>
            <person name="Iampietro C."/>
            <person name="Lluch J."/>
            <person name="Castinel A."/>
            <person name="Donnadieu C."/>
            <person name="Desvignes T."/>
            <person name="Floi Bucao C."/>
            <person name="Jouanno E."/>
            <person name="Wen M."/>
            <person name="Mejri S."/>
            <person name="Dirks R."/>
            <person name="Jansen H."/>
            <person name="Henkel C."/>
            <person name="Chen W.J."/>
            <person name="Zahm M."/>
            <person name="Cabau C."/>
            <person name="Klopp C."/>
            <person name="Thompson A.W."/>
            <person name="Robinson-Rechavi M."/>
            <person name="Braasch I."/>
            <person name="Lecointre G."/>
            <person name="Bobe J."/>
            <person name="Postlethwait J.H."/>
            <person name="Berthelot C."/>
            <person name="Roest Crollius H."/>
            <person name="Guiguen Y."/>
        </authorList>
    </citation>
    <scope>NUCLEOTIDE SEQUENCE</scope>
    <source>
        <strain evidence="2">NC1722</strain>
    </source>
</reference>
<comment type="caution">
    <text evidence="2">The sequence shown here is derived from an EMBL/GenBank/DDBJ whole genome shotgun (WGS) entry which is preliminary data.</text>
</comment>
<evidence type="ECO:0000256" key="1">
    <source>
        <dbReference type="SAM" id="MobiDB-lite"/>
    </source>
</evidence>
<evidence type="ECO:0000313" key="2">
    <source>
        <dbReference type="EMBL" id="KAJ8416994.1"/>
    </source>
</evidence>
<proteinExistence type="predicted"/>
<feature type="region of interest" description="Disordered" evidence="1">
    <location>
        <begin position="1"/>
        <end position="58"/>
    </location>
</feature>
<evidence type="ECO:0000313" key="3">
    <source>
        <dbReference type="Proteomes" id="UP001221898"/>
    </source>
</evidence>
<dbReference type="EMBL" id="JAINUG010000004">
    <property type="protein sequence ID" value="KAJ8416994.1"/>
    <property type="molecule type" value="Genomic_DNA"/>
</dbReference>
<dbReference type="Proteomes" id="UP001221898">
    <property type="component" value="Unassembled WGS sequence"/>
</dbReference>
<name>A0AAD7T9Q0_9TELE</name>
<feature type="compositionally biased region" description="Acidic residues" evidence="1">
    <location>
        <begin position="24"/>
        <end position="37"/>
    </location>
</feature>
<organism evidence="2 3">
    <name type="scientific">Aldrovandia affinis</name>
    <dbReference type="NCBI Taxonomy" id="143900"/>
    <lineage>
        <taxon>Eukaryota</taxon>
        <taxon>Metazoa</taxon>
        <taxon>Chordata</taxon>
        <taxon>Craniata</taxon>
        <taxon>Vertebrata</taxon>
        <taxon>Euteleostomi</taxon>
        <taxon>Actinopterygii</taxon>
        <taxon>Neopterygii</taxon>
        <taxon>Teleostei</taxon>
        <taxon>Notacanthiformes</taxon>
        <taxon>Halosauridae</taxon>
        <taxon>Aldrovandia</taxon>
    </lineage>
</organism>
<feature type="compositionally biased region" description="Polar residues" evidence="1">
    <location>
        <begin position="1"/>
        <end position="10"/>
    </location>
</feature>
<protein>
    <submittedName>
        <fullName evidence="2">Uncharacterized protein</fullName>
    </submittedName>
</protein>
<sequence length="141" mass="14946">MSMKLTTGASKQIKRPSERSSGWWEEEDNDDDDDDDVVIARGPIIRPSQGSLGTPGLVDRGGSGCDPCLSPSGVSGWQDNKQGALLLTCLTCVLACSGSLHSPDPPPNLTMSTLQCCATFLRLKPPSRDIRSGVSGFLTSH</sequence>